<sequence>MLTDWKPDQSQSIAVLNMLPKIKGLEFLGTSTDRWDRAVMVFGVKTPGMGGTNQSMIMFNPDTGRPIDYVEEFHVDRNDSTQDGDFIDMVSRYLAFSG</sequence>
<gene>
    <name evidence="1" type="ORF">FQ154_15920</name>
</gene>
<protein>
    <submittedName>
        <fullName evidence="1">Uncharacterized protein</fullName>
    </submittedName>
</protein>
<evidence type="ECO:0000313" key="2">
    <source>
        <dbReference type="Proteomes" id="UP000323856"/>
    </source>
</evidence>
<name>A0A5B0E6J0_9MICC</name>
<dbReference type="Proteomes" id="UP000323856">
    <property type="component" value="Unassembled WGS sequence"/>
</dbReference>
<proteinExistence type="predicted"/>
<dbReference type="RefSeq" id="WP_149620490.1">
    <property type="nucleotide sequence ID" value="NZ_VOBL01000019.1"/>
</dbReference>
<accession>A0A5B0E6J0</accession>
<dbReference type="AlphaFoldDB" id="A0A5B0E6J0"/>
<evidence type="ECO:0000313" key="1">
    <source>
        <dbReference type="EMBL" id="KAA0974328.1"/>
    </source>
</evidence>
<dbReference type="EMBL" id="VOBL01000019">
    <property type="protein sequence ID" value="KAA0974328.1"/>
    <property type="molecule type" value="Genomic_DNA"/>
</dbReference>
<reference evidence="1 2" key="1">
    <citation type="submission" date="2019-07" db="EMBL/GenBank/DDBJ databases">
        <title>Analysis of the biochemical properties, biological activity and biotechnological potential of siderophores and biosurfactants produced by Antarctic psychrotolerant bacteria.</title>
        <authorList>
            <person name="Styczynski M."/>
            <person name="Krucon T."/>
            <person name="Decewicz P."/>
            <person name="Dziewit L."/>
        </authorList>
    </citation>
    <scope>NUCLEOTIDE SEQUENCE [LARGE SCALE GENOMIC DNA]</scope>
    <source>
        <strain evidence="1 2">ANT_H27</strain>
    </source>
</reference>
<organism evidence="1 2">
    <name type="scientific">Paeniglutamicibacter gangotriensis</name>
    <dbReference type="NCBI Taxonomy" id="254787"/>
    <lineage>
        <taxon>Bacteria</taxon>
        <taxon>Bacillati</taxon>
        <taxon>Actinomycetota</taxon>
        <taxon>Actinomycetes</taxon>
        <taxon>Micrococcales</taxon>
        <taxon>Micrococcaceae</taxon>
        <taxon>Paeniglutamicibacter</taxon>
    </lineage>
</organism>
<comment type="caution">
    <text evidence="1">The sequence shown here is derived from an EMBL/GenBank/DDBJ whole genome shotgun (WGS) entry which is preliminary data.</text>
</comment>